<evidence type="ECO:0000313" key="1">
    <source>
        <dbReference type="EMBL" id="MBC3294652.1"/>
    </source>
</evidence>
<proteinExistence type="predicted"/>
<name>A0A8H9YU07_9PSED</name>
<organism evidence="1">
    <name type="scientific">Pseudomonas tritici</name>
    <dbReference type="NCBI Taxonomy" id="2745518"/>
    <lineage>
        <taxon>Bacteria</taxon>
        <taxon>Pseudomonadati</taxon>
        <taxon>Pseudomonadota</taxon>
        <taxon>Gammaproteobacteria</taxon>
        <taxon>Pseudomonadales</taxon>
        <taxon>Pseudomonadaceae</taxon>
        <taxon>Pseudomonas</taxon>
    </lineage>
</organism>
<accession>A0A8H9YU07</accession>
<dbReference type="EMBL" id="JABWQF010000016">
    <property type="protein sequence ID" value="MBC3294652.1"/>
    <property type="molecule type" value="Genomic_DNA"/>
</dbReference>
<protein>
    <submittedName>
        <fullName evidence="1">Uncharacterized protein</fullName>
    </submittedName>
</protein>
<comment type="caution">
    <text evidence="1">The sequence shown here is derived from an EMBL/GenBank/DDBJ whole genome shotgun (WGS) entry which is preliminary data.</text>
</comment>
<dbReference type="AlphaFoldDB" id="A0A8H9YU07"/>
<gene>
    <name evidence="1" type="ORF">HU722_24295</name>
</gene>
<sequence length="155" mass="16752">MTNTQNVEELQPRMTRETLVSLARKAAVYLPTASAQIMNELATRLDVTSVALCESMEQRKELAKENSTIKFGVQSIQDAFHSGCNEDISEAIKDALNLPCTATNSVGREMAADNIQFAIDLITSLLNHQAPGVAAVLNILQNHSDNLRAGAVING</sequence>
<reference evidence="1" key="1">
    <citation type="journal article" date="2020" name="Microorganisms">
        <title>Reliable Identification of Environmental Pseudomonas Isolates Using the rpoD Gene.</title>
        <authorList>
            <consortium name="The Broad Institute Genome Sequencing Platform"/>
            <person name="Girard L."/>
            <person name="Lood C."/>
            <person name="Rokni-Zadeh H."/>
            <person name="van Noort V."/>
            <person name="Lavigne R."/>
            <person name="De Mot R."/>
        </authorList>
    </citation>
    <scope>NUCLEOTIDE SEQUENCE [LARGE SCALE GENOMIC DNA]</scope>
    <source>
        <strain evidence="1">SWRI145</strain>
    </source>
</reference>